<reference evidence="2" key="1">
    <citation type="submission" date="2018-07" db="EMBL/GenBank/DDBJ databases">
        <authorList>
            <person name="Quirk P.G."/>
            <person name="Krulwich T.A."/>
        </authorList>
    </citation>
    <scope>NUCLEOTIDE SEQUENCE</scope>
</reference>
<name>A0A380TIF5_9ZZZZ</name>
<dbReference type="EMBL" id="UIDG01000388">
    <property type="protein sequence ID" value="SUS07489.1"/>
    <property type="molecule type" value="Genomic_DNA"/>
</dbReference>
<organism evidence="2">
    <name type="scientific">metagenome</name>
    <dbReference type="NCBI Taxonomy" id="256318"/>
    <lineage>
        <taxon>unclassified sequences</taxon>
        <taxon>metagenomes</taxon>
    </lineage>
</organism>
<gene>
    <name evidence="2" type="ORF">DF3PB_4480001</name>
</gene>
<dbReference type="AlphaFoldDB" id="A0A380TIF5"/>
<protein>
    <submittedName>
        <fullName evidence="2">Uncharacterized protein</fullName>
    </submittedName>
</protein>
<feature type="region of interest" description="Disordered" evidence="1">
    <location>
        <begin position="57"/>
        <end position="78"/>
    </location>
</feature>
<accession>A0A380TIF5</accession>
<evidence type="ECO:0000256" key="1">
    <source>
        <dbReference type="SAM" id="MobiDB-lite"/>
    </source>
</evidence>
<proteinExistence type="predicted"/>
<sequence>MINAGPRDVVAIHKAAIAAKISREPAMRTKAYFEEGRLLILQVMGHLASFYRSLSWGKAPTAGSPTSATDGSFKASRT</sequence>
<evidence type="ECO:0000313" key="2">
    <source>
        <dbReference type="EMBL" id="SUS07489.1"/>
    </source>
</evidence>